<name>A0A1E5XUS4_9HYPH</name>
<dbReference type="PANTHER" id="PTHR46797">
    <property type="entry name" value="HTH-TYPE TRANSCRIPTIONAL REGULATOR"/>
    <property type="match status" value="1"/>
</dbReference>
<dbReference type="Pfam" id="PF06114">
    <property type="entry name" value="Peptidase_M78"/>
    <property type="match status" value="1"/>
</dbReference>
<dbReference type="PIRSF" id="PIRSF019251">
    <property type="entry name" value="Rv0465c"/>
    <property type="match status" value="1"/>
</dbReference>
<keyword evidence="2" id="KW-0805">Transcription regulation</keyword>
<keyword evidence="4" id="KW-0804">Transcription</keyword>
<reference evidence="6 7" key="1">
    <citation type="journal article" date="2015" name="Genome Announc.">
        <title>Genome Assemblies of Three Soil-Associated Devosia species: D. insulae, D. limi, and D. soli.</title>
        <authorList>
            <person name="Hassan Y.I."/>
            <person name="Lepp D."/>
            <person name="Zhou T."/>
        </authorList>
    </citation>
    <scope>NUCLEOTIDE SEQUENCE [LARGE SCALE GENOMIC DNA]</scope>
    <source>
        <strain evidence="6 7">DS-56</strain>
    </source>
</reference>
<comment type="similarity">
    <text evidence="1">Belongs to the short-chain fatty acyl-CoA assimilation regulator (ScfR) family.</text>
</comment>
<dbReference type="EMBL" id="LAJE02000074">
    <property type="protein sequence ID" value="OEO32333.1"/>
    <property type="molecule type" value="Genomic_DNA"/>
</dbReference>
<evidence type="ECO:0000256" key="3">
    <source>
        <dbReference type="ARBA" id="ARBA00023125"/>
    </source>
</evidence>
<evidence type="ECO:0000256" key="2">
    <source>
        <dbReference type="ARBA" id="ARBA00023015"/>
    </source>
</evidence>
<dbReference type="InterPro" id="IPR010982">
    <property type="entry name" value="Lambda_DNA-bd_dom_sf"/>
</dbReference>
<keyword evidence="3" id="KW-0238">DNA-binding</keyword>
<evidence type="ECO:0000256" key="4">
    <source>
        <dbReference type="ARBA" id="ARBA00023163"/>
    </source>
</evidence>
<dbReference type="PROSITE" id="PS50943">
    <property type="entry name" value="HTH_CROC1"/>
    <property type="match status" value="1"/>
</dbReference>
<evidence type="ECO:0000313" key="6">
    <source>
        <dbReference type="EMBL" id="OEO32333.1"/>
    </source>
</evidence>
<dbReference type="SMART" id="SM00530">
    <property type="entry name" value="HTH_XRE"/>
    <property type="match status" value="1"/>
</dbReference>
<dbReference type="SUPFAM" id="SSF47413">
    <property type="entry name" value="lambda repressor-like DNA-binding domains"/>
    <property type="match status" value="1"/>
</dbReference>
<accession>A0A1E5XUS4</accession>
<dbReference type="OrthoDB" id="1123084at2"/>
<keyword evidence="7" id="KW-1185">Reference proteome</keyword>
<dbReference type="PANTHER" id="PTHR46797:SF23">
    <property type="entry name" value="HTH-TYPE TRANSCRIPTIONAL REGULATOR SUTR"/>
    <property type="match status" value="1"/>
</dbReference>
<dbReference type="CDD" id="cd00093">
    <property type="entry name" value="HTH_XRE"/>
    <property type="match status" value="1"/>
</dbReference>
<dbReference type="InterPro" id="IPR018653">
    <property type="entry name" value="ScfR_C"/>
</dbReference>
<dbReference type="InterPro" id="IPR050807">
    <property type="entry name" value="TransReg_Diox_bact_type"/>
</dbReference>
<dbReference type="InterPro" id="IPR010359">
    <property type="entry name" value="IrrE_HExxH"/>
</dbReference>
<dbReference type="Pfam" id="PF09856">
    <property type="entry name" value="ScfRs"/>
    <property type="match status" value="1"/>
</dbReference>
<dbReference type="GO" id="GO:0003700">
    <property type="term" value="F:DNA-binding transcription factor activity"/>
    <property type="evidence" value="ECO:0007669"/>
    <property type="project" value="TreeGrafter"/>
</dbReference>
<organism evidence="6 7">
    <name type="scientific">Devosia insulae DS-56</name>
    <dbReference type="NCBI Taxonomy" id="1116389"/>
    <lineage>
        <taxon>Bacteria</taxon>
        <taxon>Pseudomonadati</taxon>
        <taxon>Pseudomonadota</taxon>
        <taxon>Alphaproteobacteria</taxon>
        <taxon>Hyphomicrobiales</taxon>
        <taxon>Devosiaceae</taxon>
        <taxon>Devosia</taxon>
    </lineage>
</organism>
<dbReference type="GO" id="GO:0005829">
    <property type="term" value="C:cytosol"/>
    <property type="evidence" value="ECO:0007669"/>
    <property type="project" value="TreeGrafter"/>
</dbReference>
<gene>
    <name evidence="6" type="ORF">VW23_011865</name>
</gene>
<evidence type="ECO:0000313" key="7">
    <source>
        <dbReference type="Proteomes" id="UP000095463"/>
    </source>
</evidence>
<evidence type="ECO:0000259" key="5">
    <source>
        <dbReference type="PROSITE" id="PS50943"/>
    </source>
</evidence>
<feature type="domain" description="HTH cro/C1-type" evidence="5">
    <location>
        <begin position="12"/>
        <end position="66"/>
    </location>
</feature>
<protein>
    <submittedName>
        <fullName evidence="6">Cro/Cl family transcriptional regulator</fullName>
    </submittedName>
</protein>
<comment type="caution">
    <text evidence="6">The sequence shown here is derived from an EMBL/GenBank/DDBJ whole genome shotgun (WGS) entry which is preliminary data.</text>
</comment>
<sequence>MADRKIFAGARVRAARTKVGLTQRELARRLEISVSYLNQIENNQRPLTASLMLTLAENFGLDLVELTSEGADRVLADLREAMADPLFGEAAPGLIELKSVAASAPDTARAMLRLYEAYRKANERLMGADAAMVGGPGPQTSYEEVRDFFHYANNYIDPLDLAAETLAASIGFALHGRLERLANHLTARHRISVMFEEPNSPDQLRRFDRASRTIVLNGRLAPATQYFQLGVQLALIEQAELIDEIVAGAEFKTRQAADICRLGLANYFAGALQMPYGAFLTAADRTGYDVEELAFEFGASMEQVGHRLSTMQRPRARGVPFFFARVDAAGTITKRHSATPLQFPRFGGACPLWNVHWVFGEHNGRIARQLAETPDGNRYLCLAWSEEKHTGGFRGPVRRYAYALGCEVTHASKLTYAADLDLTRGFEPIGISCRICPRTNCIQRSVPPMDARLEIDVDRREVVPYRLG</sequence>
<dbReference type="Pfam" id="PF01381">
    <property type="entry name" value="HTH_3"/>
    <property type="match status" value="1"/>
</dbReference>
<dbReference type="GO" id="GO:0003677">
    <property type="term" value="F:DNA binding"/>
    <property type="evidence" value="ECO:0007669"/>
    <property type="project" value="UniProtKB-KW"/>
</dbReference>
<dbReference type="InterPro" id="IPR026281">
    <property type="entry name" value="HTH_RamB"/>
</dbReference>
<evidence type="ECO:0000256" key="1">
    <source>
        <dbReference type="ARBA" id="ARBA00007227"/>
    </source>
</evidence>
<dbReference type="RefSeq" id="WP_069908467.1">
    <property type="nucleotide sequence ID" value="NZ_LAJE02000074.1"/>
</dbReference>
<dbReference type="Gene3D" id="1.10.260.40">
    <property type="entry name" value="lambda repressor-like DNA-binding domains"/>
    <property type="match status" value="1"/>
</dbReference>
<dbReference type="InterPro" id="IPR001387">
    <property type="entry name" value="Cro/C1-type_HTH"/>
</dbReference>
<proteinExistence type="inferred from homology"/>
<dbReference type="AlphaFoldDB" id="A0A1E5XUS4"/>
<dbReference type="Proteomes" id="UP000095463">
    <property type="component" value="Unassembled WGS sequence"/>
</dbReference>